<dbReference type="InterPro" id="IPR037413">
    <property type="entry name" value="MADCAM1"/>
</dbReference>
<protein>
    <submittedName>
        <fullName evidence="15">MADCA protein</fullName>
    </submittedName>
</protein>
<comment type="subcellular location">
    <subcellularLocation>
        <location evidence="1">Membrane</location>
        <topology evidence="1">Single-pass type I membrane protein</topology>
    </subcellularLocation>
</comment>
<evidence type="ECO:0000259" key="14">
    <source>
        <dbReference type="PROSITE" id="PS50835"/>
    </source>
</evidence>
<keyword evidence="7 13" id="KW-1133">Transmembrane helix</keyword>
<keyword evidence="11" id="KW-0393">Immunoglobulin domain</keyword>
<dbReference type="CDD" id="cd00096">
    <property type="entry name" value="Ig"/>
    <property type="match status" value="1"/>
</dbReference>
<feature type="compositionally biased region" description="Low complexity" evidence="12">
    <location>
        <begin position="271"/>
        <end position="280"/>
    </location>
</feature>
<comment type="similarity">
    <text evidence="2">Belongs to the immunoglobulin superfamily. ICAM family.</text>
</comment>
<evidence type="ECO:0000256" key="8">
    <source>
        <dbReference type="ARBA" id="ARBA00023136"/>
    </source>
</evidence>
<dbReference type="GO" id="GO:0007229">
    <property type="term" value="P:integrin-mediated signaling pathway"/>
    <property type="evidence" value="ECO:0007669"/>
    <property type="project" value="InterPro"/>
</dbReference>
<reference evidence="15" key="1">
    <citation type="submission" date="2019-10" db="EMBL/GenBank/DDBJ databases">
        <title>Bird 10,000 Genomes (B10K) Project - Family phase.</title>
        <authorList>
            <person name="Zhang G."/>
        </authorList>
    </citation>
    <scope>NUCLEOTIDE SEQUENCE</scope>
    <source>
        <strain evidence="15">B10K-DU-002-69</strain>
        <tissue evidence="15">Muscle</tissue>
    </source>
</reference>
<feature type="domain" description="Ig-like" evidence="14">
    <location>
        <begin position="331"/>
        <end position="420"/>
    </location>
</feature>
<keyword evidence="10" id="KW-0325">Glycoprotein</keyword>
<evidence type="ECO:0000313" key="16">
    <source>
        <dbReference type="Proteomes" id="UP000660247"/>
    </source>
</evidence>
<feature type="compositionally biased region" description="Polar residues" evidence="12">
    <location>
        <begin position="310"/>
        <end position="324"/>
    </location>
</feature>
<name>A0A851DTI2_TODME</name>
<evidence type="ECO:0000256" key="5">
    <source>
        <dbReference type="ARBA" id="ARBA00022737"/>
    </source>
</evidence>
<evidence type="ECO:0000256" key="7">
    <source>
        <dbReference type="ARBA" id="ARBA00022989"/>
    </source>
</evidence>
<dbReference type="GO" id="GO:2000403">
    <property type="term" value="P:positive regulation of lymphocyte migration"/>
    <property type="evidence" value="ECO:0007669"/>
    <property type="project" value="InterPro"/>
</dbReference>
<keyword evidence="8 13" id="KW-0472">Membrane</keyword>
<dbReference type="FunFam" id="2.60.40.10:FF:000194">
    <property type="entry name" value="Intercellular adhesion molecule 1"/>
    <property type="match status" value="1"/>
</dbReference>
<keyword evidence="16" id="KW-1185">Reference proteome</keyword>
<dbReference type="PANTHER" id="PTHR14162">
    <property type="entry name" value="MUCOSAL ADDRESSIN CELL ADHESION MOLECULE-1"/>
    <property type="match status" value="1"/>
</dbReference>
<dbReference type="GO" id="GO:0016020">
    <property type="term" value="C:membrane"/>
    <property type="evidence" value="ECO:0007669"/>
    <property type="project" value="UniProtKB-SubCell"/>
</dbReference>
<proteinExistence type="inferred from homology"/>
<dbReference type="EMBL" id="WEIS01107074">
    <property type="protein sequence ID" value="NWI71196.1"/>
    <property type="molecule type" value="Genomic_DNA"/>
</dbReference>
<dbReference type="GO" id="GO:0098640">
    <property type="term" value="F:integrin binding involved in cell-matrix adhesion"/>
    <property type="evidence" value="ECO:0007669"/>
    <property type="project" value="InterPro"/>
</dbReference>
<dbReference type="Pfam" id="PF07654">
    <property type="entry name" value="C1-set"/>
    <property type="match status" value="1"/>
</dbReference>
<dbReference type="PROSITE" id="PS50835">
    <property type="entry name" value="IG_LIKE"/>
    <property type="match status" value="2"/>
</dbReference>
<dbReference type="Gene3D" id="2.60.40.10">
    <property type="entry name" value="Immunoglobulins"/>
    <property type="match status" value="3"/>
</dbReference>
<dbReference type="InterPro" id="IPR003599">
    <property type="entry name" value="Ig_sub"/>
</dbReference>
<dbReference type="InterPro" id="IPR007110">
    <property type="entry name" value="Ig-like_dom"/>
</dbReference>
<gene>
    <name evidence="15" type="primary">Madcam1</name>
    <name evidence="15" type="ORF">TODMEX_R04676</name>
</gene>
<dbReference type="InterPro" id="IPR013783">
    <property type="entry name" value="Ig-like_fold"/>
</dbReference>
<organism evidence="15 16">
    <name type="scientific">Todus mexicanus</name>
    <name type="common">Puerto Rican tody</name>
    <dbReference type="NCBI Taxonomy" id="135184"/>
    <lineage>
        <taxon>Eukaryota</taxon>
        <taxon>Metazoa</taxon>
        <taxon>Chordata</taxon>
        <taxon>Craniata</taxon>
        <taxon>Vertebrata</taxon>
        <taxon>Euteleostomi</taxon>
        <taxon>Archelosauria</taxon>
        <taxon>Archosauria</taxon>
        <taxon>Dinosauria</taxon>
        <taxon>Saurischia</taxon>
        <taxon>Theropoda</taxon>
        <taxon>Coelurosauria</taxon>
        <taxon>Aves</taxon>
        <taxon>Neognathae</taxon>
        <taxon>Neoaves</taxon>
        <taxon>Telluraves</taxon>
        <taxon>Coraciimorphae</taxon>
        <taxon>Coraciiformes</taxon>
        <taxon>Todidae</taxon>
        <taxon>Todus</taxon>
    </lineage>
</organism>
<dbReference type="InterPro" id="IPR003987">
    <property type="entry name" value="ICAM_VCAM_N"/>
</dbReference>
<dbReference type="SMART" id="SM00408">
    <property type="entry name" value="IGc2"/>
    <property type="match status" value="1"/>
</dbReference>
<evidence type="ECO:0000256" key="2">
    <source>
        <dbReference type="ARBA" id="ARBA00005925"/>
    </source>
</evidence>
<evidence type="ECO:0000256" key="11">
    <source>
        <dbReference type="ARBA" id="ARBA00023319"/>
    </source>
</evidence>
<evidence type="ECO:0000256" key="10">
    <source>
        <dbReference type="ARBA" id="ARBA00023180"/>
    </source>
</evidence>
<feature type="non-terminal residue" evidence="15">
    <location>
        <position position="1"/>
    </location>
</feature>
<comment type="caution">
    <text evidence="15">The sequence shown here is derived from an EMBL/GenBank/DDBJ whole genome shotgun (WGS) entry which is preliminary data.</text>
</comment>
<dbReference type="Pfam" id="PF03921">
    <property type="entry name" value="ICAM_N"/>
    <property type="match status" value="1"/>
</dbReference>
<dbReference type="InterPro" id="IPR003598">
    <property type="entry name" value="Ig_sub2"/>
</dbReference>
<feature type="domain" description="Ig-like" evidence="14">
    <location>
        <begin position="107"/>
        <end position="207"/>
    </location>
</feature>
<feature type="region of interest" description="Disordered" evidence="12">
    <location>
        <begin position="208"/>
        <end position="335"/>
    </location>
</feature>
<dbReference type="AlphaFoldDB" id="A0A851DTI2"/>
<keyword evidence="6" id="KW-0130">Cell adhesion</keyword>
<feature type="compositionally biased region" description="Low complexity" evidence="12">
    <location>
        <begin position="218"/>
        <end position="245"/>
    </location>
</feature>
<evidence type="ECO:0000256" key="4">
    <source>
        <dbReference type="ARBA" id="ARBA00022729"/>
    </source>
</evidence>
<evidence type="ECO:0000256" key="3">
    <source>
        <dbReference type="ARBA" id="ARBA00022692"/>
    </source>
</evidence>
<dbReference type="InterPro" id="IPR013768">
    <property type="entry name" value="ICAM_N"/>
</dbReference>
<evidence type="ECO:0000256" key="12">
    <source>
        <dbReference type="SAM" id="MobiDB-lite"/>
    </source>
</evidence>
<dbReference type="InterPro" id="IPR003597">
    <property type="entry name" value="Ig_C1-set"/>
</dbReference>
<dbReference type="InterPro" id="IPR036179">
    <property type="entry name" value="Ig-like_dom_sf"/>
</dbReference>
<evidence type="ECO:0000313" key="15">
    <source>
        <dbReference type="EMBL" id="NWI71196.1"/>
    </source>
</evidence>
<keyword evidence="5" id="KW-0677">Repeat</keyword>
<dbReference type="SUPFAM" id="SSF48726">
    <property type="entry name" value="Immunoglobulin"/>
    <property type="match status" value="3"/>
</dbReference>
<dbReference type="Proteomes" id="UP000660247">
    <property type="component" value="Unassembled WGS sequence"/>
</dbReference>
<feature type="transmembrane region" description="Helical" evidence="13">
    <location>
        <begin position="430"/>
        <end position="451"/>
    </location>
</feature>
<feature type="non-terminal residue" evidence="15">
    <location>
        <position position="466"/>
    </location>
</feature>
<dbReference type="SMART" id="SM00409">
    <property type="entry name" value="IG"/>
    <property type="match status" value="2"/>
</dbReference>
<keyword evidence="9" id="KW-1015">Disulfide bond</keyword>
<dbReference type="OrthoDB" id="9907246at2759"/>
<sequence length="466" mass="48831">LSPSLNLAVSSLLHPGRAAARLAVTPREPVVPYGGSVQLNCSLSCSGGTVQWKGLDTNLGSVTSFPTHSVLHVNSATVATAGTKICQGTCQGRHYQRTVDLKVYALPDRLWLEAEPSTLAWGQPGILRCSAQGLYPLTGLALTWYRGDRALDNTDFDATETDEQLFDVVSTLPVTREEVGEDVEFRCEVTLSVGQDIFTRVASMAVSAQGESTEQSVAAATSTRSSRTAAATTGSLGTAGPATTTAPPPAPRVPTRDPTTALSSTCHPDADTTSKSAAATEPSSTERSAPRDLITGSPTAQPATTALPGSGSTATAAGSINWGSSPAEKGPEASVGPCSLQIWALPPNGTRGRALRIECHARCGGNATVRWLRTPVALSQYREEAAGSSSTLRLDRAEPQHQGHYQCVLLGRRSQEATLQLMVVDDSLGAGPAIATGTTFSLLGLIVAGAVSRRLWKHFRSQYELP</sequence>
<dbReference type="PRINTS" id="PR01472">
    <property type="entry name" value="ICAMVCAM1"/>
</dbReference>
<evidence type="ECO:0000256" key="6">
    <source>
        <dbReference type="ARBA" id="ARBA00022889"/>
    </source>
</evidence>
<dbReference type="GO" id="GO:0034113">
    <property type="term" value="P:heterotypic cell-cell adhesion"/>
    <property type="evidence" value="ECO:0007669"/>
    <property type="project" value="TreeGrafter"/>
</dbReference>
<dbReference type="GO" id="GO:0050901">
    <property type="term" value="P:leukocyte tethering or rolling"/>
    <property type="evidence" value="ECO:0007669"/>
    <property type="project" value="TreeGrafter"/>
</dbReference>
<evidence type="ECO:0000256" key="9">
    <source>
        <dbReference type="ARBA" id="ARBA00023157"/>
    </source>
</evidence>
<dbReference type="PANTHER" id="PTHR14162:SF1">
    <property type="entry name" value="MUCOSAL ADDRESSIN CELL ADHESION MOLECULE 1"/>
    <property type="match status" value="1"/>
</dbReference>
<keyword evidence="3 13" id="KW-0812">Transmembrane</keyword>
<evidence type="ECO:0000256" key="13">
    <source>
        <dbReference type="SAM" id="Phobius"/>
    </source>
</evidence>
<evidence type="ECO:0000256" key="1">
    <source>
        <dbReference type="ARBA" id="ARBA00004479"/>
    </source>
</evidence>
<keyword evidence="4" id="KW-0732">Signal</keyword>
<accession>A0A851DTI2</accession>